<comment type="caution">
    <text evidence="2">The sequence shown here is derived from an EMBL/GenBank/DDBJ whole genome shotgun (WGS) entry which is preliminary data.</text>
</comment>
<feature type="region of interest" description="Disordered" evidence="1">
    <location>
        <begin position="1"/>
        <end position="51"/>
    </location>
</feature>
<dbReference type="RefSeq" id="WP_283405923.1">
    <property type="nucleotide sequence ID" value="NZ_FXUI01000004.1"/>
</dbReference>
<evidence type="ECO:0000313" key="2">
    <source>
        <dbReference type="EMBL" id="SMP67106.1"/>
    </source>
</evidence>
<proteinExistence type="predicted"/>
<dbReference type="Proteomes" id="UP001157910">
    <property type="component" value="Unassembled WGS sequence"/>
</dbReference>
<protein>
    <submittedName>
        <fullName evidence="2">Uncharacterized protein</fullName>
    </submittedName>
</protein>
<accession>A0ABY1QC53</accession>
<feature type="region of interest" description="Disordered" evidence="1">
    <location>
        <begin position="64"/>
        <end position="105"/>
    </location>
</feature>
<gene>
    <name evidence="2" type="ORF">SAMN06296065_104144</name>
</gene>
<sequence length="105" mass="11464">MIDRADDVPPEALEDQMEEDSQAQTVTDEAMGRNSAAQGLSDTEKVKGGVLDEDDVEDIVDHMNQMDTSGNIDMSAYDGEDAMDDLENRYGQRNAADPDFSADDS</sequence>
<evidence type="ECO:0000313" key="3">
    <source>
        <dbReference type="Proteomes" id="UP001157910"/>
    </source>
</evidence>
<dbReference type="EMBL" id="FXUI01000004">
    <property type="protein sequence ID" value="SMP67106.1"/>
    <property type="molecule type" value="Genomic_DNA"/>
</dbReference>
<name>A0ABY1QC53_9SPHN</name>
<reference evidence="2 3" key="1">
    <citation type="submission" date="2017-05" db="EMBL/GenBank/DDBJ databases">
        <authorList>
            <person name="Varghese N."/>
            <person name="Submissions S."/>
        </authorList>
    </citation>
    <scope>NUCLEOTIDE SEQUENCE [LARGE SCALE GENOMIC DNA]</scope>
    <source>
        <strain evidence="2 3">SM16</strain>
    </source>
</reference>
<keyword evidence="3" id="KW-1185">Reference proteome</keyword>
<evidence type="ECO:0000256" key="1">
    <source>
        <dbReference type="SAM" id="MobiDB-lite"/>
    </source>
</evidence>
<organism evidence="2 3">
    <name type="scientific">Novosphingobium panipatense</name>
    <dbReference type="NCBI Taxonomy" id="428991"/>
    <lineage>
        <taxon>Bacteria</taxon>
        <taxon>Pseudomonadati</taxon>
        <taxon>Pseudomonadota</taxon>
        <taxon>Alphaproteobacteria</taxon>
        <taxon>Sphingomonadales</taxon>
        <taxon>Sphingomonadaceae</taxon>
        <taxon>Novosphingobium</taxon>
    </lineage>
</organism>
<feature type="compositionally biased region" description="Acidic residues" evidence="1">
    <location>
        <begin position="8"/>
        <end position="21"/>
    </location>
</feature>